<dbReference type="Proteomes" id="UP000321083">
    <property type="component" value="Unassembled WGS sequence"/>
</dbReference>
<evidence type="ECO:0000313" key="1">
    <source>
        <dbReference type="EMBL" id="TWW12175.1"/>
    </source>
</evidence>
<sequence>MLTQVRDYTVVDRRGLLTIVRLQDVQIQTYGRASMLEQTLILIKAIVN</sequence>
<keyword evidence="2" id="KW-1185">Reference proteome</keyword>
<accession>A0A5C6MDE5</accession>
<name>A0A5C6MDE5_9PLAN</name>
<reference evidence="1 2" key="1">
    <citation type="submission" date="2019-08" db="EMBL/GenBank/DDBJ databases">
        <title>100 year-old enigma solved: identification of Planctomyces bekefii, the type genus and species of the phylum Planctomycetes.</title>
        <authorList>
            <person name="Svetlana D.N."/>
            <person name="Overmann J."/>
        </authorList>
    </citation>
    <scope>NUCLEOTIDE SEQUENCE [LARGE SCALE GENOMIC DNA]</scope>
    <source>
        <strain evidence="1">Phe10_nw2017</strain>
    </source>
</reference>
<gene>
    <name evidence="1" type="ORF">E3A20_03270</name>
</gene>
<protein>
    <submittedName>
        <fullName evidence="1">Uncharacterized protein</fullName>
    </submittedName>
</protein>
<reference evidence="1 2" key="2">
    <citation type="submission" date="2019-08" db="EMBL/GenBank/DDBJ databases">
        <authorList>
            <person name="Henke P."/>
        </authorList>
    </citation>
    <scope>NUCLEOTIDE SEQUENCE [LARGE SCALE GENOMIC DNA]</scope>
    <source>
        <strain evidence="1">Phe10_nw2017</strain>
    </source>
</reference>
<dbReference type="EMBL" id="SRHE01000034">
    <property type="protein sequence ID" value="TWW12175.1"/>
    <property type="molecule type" value="Genomic_DNA"/>
</dbReference>
<proteinExistence type="predicted"/>
<organism evidence="1 2">
    <name type="scientific">Planctomyces bekefii</name>
    <dbReference type="NCBI Taxonomy" id="1653850"/>
    <lineage>
        <taxon>Bacteria</taxon>
        <taxon>Pseudomonadati</taxon>
        <taxon>Planctomycetota</taxon>
        <taxon>Planctomycetia</taxon>
        <taxon>Planctomycetales</taxon>
        <taxon>Planctomycetaceae</taxon>
        <taxon>Planctomyces</taxon>
    </lineage>
</organism>
<dbReference type="AlphaFoldDB" id="A0A5C6MDE5"/>
<comment type="caution">
    <text evidence="1">The sequence shown here is derived from an EMBL/GenBank/DDBJ whole genome shotgun (WGS) entry which is preliminary data.</text>
</comment>
<evidence type="ECO:0000313" key="2">
    <source>
        <dbReference type="Proteomes" id="UP000321083"/>
    </source>
</evidence>